<dbReference type="Proteomes" id="UP001303046">
    <property type="component" value="Unassembled WGS sequence"/>
</dbReference>
<dbReference type="EMBL" id="JAVFWL010000002">
    <property type="protein sequence ID" value="KAK6735769.1"/>
    <property type="molecule type" value="Genomic_DNA"/>
</dbReference>
<proteinExistence type="predicted"/>
<organism evidence="1 2">
    <name type="scientific">Necator americanus</name>
    <name type="common">Human hookworm</name>
    <dbReference type="NCBI Taxonomy" id="51031"/>
    <lineage>
        <taxon>Eukaryota</taxon>
        <taxon>Metazoa</taxon>
        <taxon>Ecdysozoa</taxon>
        <taxon>Nematoda</taxon>
        <taxon>Chromadorea</taxon>
        <taxon>Rhabditida</taxon>
        <taxon>Rhabditina</taxon>
        <taxon>Rhabditomorpha</taxon>
        <taxon>Strongyloidea</taxon>
        <taxon>Ancylostomatidae</taxon>
        <taxon>Bunostominae</taxon>
        <taxon>Necator</taxon>
    </lineage>
</organism>
<sequence length="107" mass="12182">MMAPYGCKRGGWVSWHWIGAPEVLRMLWNELSASQERRVASSHVLTRFNFAEAVLIAVRLLTLSPLPLANILGNVVGELRNTVGKCKEMCVCSRTPYMYNRRYGLRL</sequence>
<evidence type="ECO:0000313" key="2">
    <source>
        <dbReference type="Proteomes" id="UP001303046"/>
    </source>
</evidence>
<reference evidence="1 2" key="1">
    <citation type="submission" date="2023-08" db="EMBL/GenBank/DDBJ databases">
        <title>A Necator americanus chromosomal reference genome.</title>
        <authorList>
            <person name="Ilik V."/>
            <person name="Petrzelkova K.J."/>
            <person name="Pardy F."/>
            <person name="Fuh T."/>
            <person name="Niatou-Singa F.S."/>
            <person name="Gouil Q."/>
            <person name="Baker L."/>
            <person name="Ritchie M.E."/>
            <person name="Jex A.R."/>
            <person name="Gazzola D."/>
            <person name="Li H."/>
            <person name="Toshio Fujiwara R."/>
            <person name="Zhan B."/>
            <person name="Aroian R.V."/>
            <person name="Pafco B."/>
            <person name="Schwarz E.M."/>
        </authorList>
    </citation>
    <scope>NUCLEOTIDE SEQUENCE [LARGE SCALE GENOMIC DNA]</scope>
    <source>
        <strain evidence="1 2">Aroian</strain>
        <tissue evidence="1">Whole animal</tissue>
    </source>
</reference>
<evidence type="ECO:0000313" key="1">
    <source>
        <dbReference type="EMBL" id="KAK6735769.1"/>
    </source>
</evidence>
<protein>
    <submittedName>
        <fullName evidence="1">Uncharacterized protein</fullName>
    </submittedName>
</protein>
<accession>A0ABR1CBA4</accession>
<comment type="caution">
    <text evidence="1">The sequence shown here is derived from an EMBL/GenBank/DDBJ whole genome shotgun (WGS) entry which is preliminary data.</text>
</comment>
<keyword evidence="2" id="KW-1185">Reference proteome</keyword>
<gene>
    <name evidence="1" type="primary">Necator_chrII.g6587</name>
    <name evidence="1" type="ORF">RB195_018794</name>
</gene>
<name>A0ABR1CBA4_NECAM</name>